<keyword evidence="1" id="KW-1133">Transmembrane helix</keyword>
<evidence type="ECO:0000313" key="4">
    <source>
        <dbReference type="EMBL" id="EFV94232.1"/>
    </source>
</evidence>
<dbReference type="InterPro" id="IPR029787">
    <property type="entry name" value="Nucleotide_cyclase"/>
</dbReference>
<evidence type="ECO:0000313" key="5">
    <source>
        <dbReference type="Proteomes" id="UP000011021"/>
    </source>
</evidence>
<dbReference type="Pfam" id="PF00990">
    <property type="entry name" value="GGDEF"/>
    <property type="match status" value="1"/>
</dbReference>
<dbReference type="CDD" id="cd01948">
    <property type="entry name" value="EAL"/>
    <property type="match status" value="1"/>
</dbReference>
<evidence type="ECO:0000259" key="3">
    <source>
        <dbReference type="PROSITE" id="PS50887"/>
    </source>
</evidence>
<dbReference type="InterPro" id="IPR001633">
    <property type="entry name" value="EAL_dom"/>
</dbReference>
<dbReference type="Pfam" id="PF00563">
    <property type="entry name" value="EAL"/>
    <property type="match status" value="1"/>
</dbReference>
<dbReference type="InterPro" id="IPR035919">
    <property type="entry name" value="EAL_sf"/>
</dbReference>
<dbReference type="PANTHER" id="PTHR44757:SF2">
    <property type="entry name" value="BIOFILM ARCHITECTURE MAINTENANCE PROTEIN MBAA"/>
    <property type="match status" value="1"/>
</dbReference>
<dbReference type="AlphaFoldDB" id="E7S083"/>
<gene>
    <name evidence="4" type="ORF">HMPREF0551_2347</name>
</gene>
<comment type="caution">
    <text evidence="4">The sequence shown here is derived from an EMBL/GenBank/DDBJ whole genome shotgun (WGS) entry which is preliminary data.</text>
</comment>
<dbReference type="SUPFAM" id="SSF141868">
    <property type="entry name" value="EAL domain-like"/>
    <property type="match status" value="1"/>
</dbReference>
<evidence type="ECO:0000256" key="1">
    <source>
        <dbReference type="SAM" id="Phobius"/>
    </source>
</evidence>
<proteinExistence type="predicted"/>
<dbReference type="HOGENOM" id="CLU_000445_70_50_4"/>
<accession>E7S083</accession>
<keyword evidence="1" id="KW-0812">Transmembrane</keyword>
<dbReference type="EMBL" id="AEQP01000022">
    <property type="protein sequence ID" value="EFV94232.1"/>
    <property type="molecule type" value="Genomic_DNA"/>
</dbReference>
<dbReference type="PANTHER" id="PTHR44757">
    <property type="entry name" value="DIGUANYLATE CYCLASE DGCP"/>
    <property type="match status" value="1"/>
</dbReference>
<reference evidence="4 5" key="1">
    <citation type="submission" date="2010-12" db="EMBL/GenBank/DDBJ databases">
        <authorList>
            <person name="Muzny D."/>
            <person name="Qin X."/>
            <person name="Deng J."/>
            <person name="Jiang H."/>
            <person name="Liu Y."/>
            <person name="Qu J."/>
            <person name="Song X.-Z."/>
            <person name="Zhang L."/>
            <person name="Thornton R."/>
            <person name="Coyle M."/>
            <person name="Francisco L."/>
            <person name="Jackson L."/>
            <person name="Javaid M."/>
            <person name="Korchina V."/>
            <person name="Kovar C."/>
            <person name="Mata R."/>
            <person name="Mathew T."/>
            <person name="Ngo R."/>
            <person name="Nguyen L."/>
            <person name="Nguyen N."/>
            <person name="Okwuonu G."/>
            <person name="Ongeri F."/>
            <person name="Pham C."/>
            <person name="Simmons D."/>
            <person name="Wilczek-Boney K."/>
            <person name="Hale W."/>
            <person name="Jakkamsetti A."/>
            <person name="Pham P."/>
            <person name="Ruth R."/>
            <person name="San Lucas F."/>
            <person name="Warren J."/>
            <person name="Zhang J."/>
            <person name="Zhao Z."/>
            <person name="Zhou C."/>
            <person name="Zhu D."/>
            <person name="Lee S."/>
            <person name="Bess C."/>
            <person name="Blankenburg K."/>
            <person name="Forbes L."/>
            <person name="Fu Q."/>
            <person name="Gubbala S."/>
            <person name="Hirani K."/>
            <person name="Jayaseelan J.C."/>
            <person name="Lara F."/>
            <person name="Munidasa M."/>
            <person name="Palculict T."/>
            <person name="Patil S."/>
            <person name="Pu L.-L."/>
            <person name="Saada N."/>
            <person name="Tang L."/>
            <person name="Weissenberger G."/>
            <person name="Zhu Y."/>
            <person name="Hemphill L."/>
            <person name="Shang Y."/>
            <person name="Youmans B."/>
            <person name="Ayvaz T."/>
            <person name="Ross M."/>
            <person name="Santibanez J."/>
            <person name="Aqrawi P."/>
            <person name="Gross S."/>
            <person name="Joshi V."/>
            <person name="Fowler G."/>
            <person name="Nazareth L."/>
            <person name="Reid J."/>
            <person name="Worley K."/>
            <person name="Petrosino J."/>
            <person name="Highlander S."/>
            <person name="Gibbs R."/>
        </authorList>
    </citation>
    <scope>NUCLEOTIDE SEQUENCE [LARGE SCALE GENOMIC DNA]</scope>
    <source>
        <strain evidence="4 5">ATCC 51599</strain>
    </source>
</reference>
<dbReference type="STRING" id="887898.HMPREF0551_2347"/>
<dbReference type="Gene3D" id="3.30.70.270">
    <property type="match status" value="1"/>
</dbReference>
<dbReference type="PROSITE" id="PS50883">
    <property type="entry name" value="EAL"/>
    <property type="match status" value="1"/>
</dbReference>
<protein>
    <submittedName>
        <fullName evidence="4">Diguanylate cyclase (GGDEF) domain protein</fullName>
    </submittedName>
</protein>
<keyword evidence="5" id="KW-1185">Reference proteome</keyword>
<dbReference type="Proteomes" id="UP000011021">
    <property type="component" value="Unassembled WGS sequence"/>
</dbReference>
<feature type="transmembrane region" description="Helical" evidence="1">
    <location>
        <begin position="154"/>
        <end position="177"/>
    </location>
</feature>
<dbReference type="InterPro" id="IPR052155">
    <property type="entry name" value="Biofilm_reg_signaling"/>
</dbReference>
<feature type="domain" description="EAL" evidence="2">
    <location>
        <begin position="374"/>
        <end position="628"/>
    </location>
</feature>
<name>E7S083_9BURK</name>
<organism evidence="4 5">
    <name type="scientific">Lautropia mirabilis ATCC 51599</name>
    <dbReference type="NCBI Taxonomy" id="887898"/>
    <lineage>
        <taxon>Bacteria</taxon>
        <taxon>Pseudomonadati</taxon>
        <taxon>Pseudomonadota</taxon>
        <taxon>Betaproteobacteria</taxon>
        <taxon>Burkholderiales</taxon>
        <taxon>Burkholderiaceae</taxon>
        <taxon>Lautropia</taxon>
    </lineage>
</organism>
<evidence type="ECO:0000259" key="2">
    <source>
        <dbReference type="PROSITE" id="PS50883"/>
    </source>
</evidence>
<dbReference type="eggNOG" id="COG5001">
    <property type="taxonomic scope" value="Bacteria"/>
</dbReference>
<dbReference type="RefSeq" id="WP_005674775.1">
    <property type="nucleotide sequence ID" value="NZ_CP146288.1"/>
</dbReference>
<dbReference type="InterPro" id="IPR000160">
    <property type="entry name" value="GGDEF_dom"/>
</dbReference>
<keyword evidence="1" id="KW-0472">Membrane</keyword>
<sequence length="643" mass="69560">MNSAAQRFGSGRAGGNVMRALAVLGIVALLAAPTAYFHYAWTSAEHEMLETARADAEFLRERLLQQDVRARSSSADAVDAEEGGSSTARSISALLQQLPPMEFEGRQMVRDANGVILAQRGGVPHGPVFSVTTPLRGVPALRADIEIIRSSKPLLWHMLGVGSLVLVVGACIALVAVQGYRRTRGQGREVARVSGLAEQGVLDRNAFIEGVRDALVRSERDGTECTLFHLDLDHFKMVNGAVGQSCADLLLEQVAKVIRVRIDALAREADLPPVLMGTPGGDVFLLLVEAMPRSAPVTEAFARGVLDALGNAFEVGPYQLYLSASVGASHRAGRAITAEKLIREAELAKIFAKNQGSGSYAIHDQNMDMQAEARDELGQALRRALANEEFLLYYQPKVHTVTGVVTGVEALLRWQPEGKPMVMPDQFIPALEETGLIVPAGAWVLREACNQVMTWRARGLPPVSVAVNVSARQLQQRGFVDTVAGILKETGLEARYLELELTETIFVDNAGDNVRMLRRLADMGVSLAIDDFGTGHSSLSYLSNFSPRTLKIDRSFLSEAGDGSDNIAIARAIIALGHGMGMYVVAEGVETEAQVDFLRGYGCDQMQGYLLSKPLPADQLEQWLRARIQSQLSLNAARRAALV</sequence>
<feature type="transmembrane region" description="Helical" evidence="1">
    <location>
        <begin position="21"/>
        <end position="41"/>
    </location>
</feature>
<dbReference type="SMART" id="SM00267">
    <property type="entry name" value="GGDEF"/>
    <property type="match status" value="1"/>
</dbReference>
<dbReference type="CDD" id="cd01949">
    <property type="entry name" value="GGDEF"/>
    <property type="match status" value="1"/>
</dbReference>
<dbReference type="Gene3D" id="3.20.20.450">
    <property type="entry name" value="EAL domain"/>
    <property type="match status" value="1"/>
</dbReference>
<dbReference type="PROSITE" id="PS50887">
    <property type="entry name" value="GGDEF"/>
    <property type="match status" value="1"/>
</dbReference>
<dbReference type="SMART" id="SM00052">
    <property type="entry name" value="EAL"/>
    <property type="match status" value="1"/>
</dbReference>
<dbReference type="InterPro" id="IPR043128">
    <property type="entry name" value="Rev_trsase/Diguanyl_cyclase"/>
</dbReference>
<dbReference type="NCBIfam" id="TIGR00254">
    <property type="entry name" value="GGDEF"/>
    <property type="match status" value="1"/>
</dbReference>
<feature type="domain" description="GGDEF" evidence="3">
    <location>
        <begin position="223"/>
        <end position="365"/>
    </location>
</feature>
<dbReference type="SUPFAM" id="SSF55073">
    <property type="entry name" value="Nucleotide cyclase"/>
    <property type="match status" value="1"/>
</dbReference>